<sequence>MKGLLCSSLCLRKRPPPHPELLSDIKSDSS</sequence>
<dbReference type="EMBL" id="GBXM01042651">
    <property type="protein sequence ID" value="JAH65926.1"/>
    <property type="molecule type" value="Transcribed_RNA"/>
</dbReference>
<reference evidence="1" key="1">
    <citation type="submission" date="2014-11" db="EMBL/GenBank/DDBJ databases">
        <authorList>
            <person name="Amaro Gonzalez C."/>
        </authorList>
    </citation>
    <scope>NUCLEOTIDE SEQUENCE</scope>
</reference>
<accession>A0A0E9UJP5</accession>
<name>A0A0E9UJP5_ANGAN</name>
<evidence type="ECO:0000313" key="1">
    <source>
        <dbReference type="EMBL" id="JAH65926.1"/>
    </source>
</evidence>
<proteinExistence type="predicted"/>
<protein>
    <submittedName>
        <fullName evidence="1">Uncharacterized protein</fullName>
    </submittedName>
</protein>
<reference evidence="1" key="2">
    <citation type="journal article" date="2015" name="Fish Shellfish Immunol.">
        <title>Early steps in the European eel (Anguilla anguilla)-Vibrio vulnificus interaction in the gills: Role of the RtxA13 toxin.</title>
        <authorList>
            <person name="Callol A."/>
            <person name="Pajuelo D."/>
            <person name="Ebbesson L."/>
            <person name="Teles M."/>
            <person name="MacKenzie S."/>
            <person name="Amaro C."/>
        </authorList>
    </citation>
    <scope>NUCLEOTIDE SEQUENCE</scope>
</reference>
<dbReference type="AlphaFoldDB" id="A0A0E9UJP5"/>
<organism evidence="1">
    <name type="scientific">Anguilla anguilla</name>
    <name type="common">European freshwater eel</name>
    <name type="synonym">Muraena anguilla</name>
    <dbReference type="NCBI Taxonomy" id="7936"/>
    <lineage>
        <taxon>Eukaryota</taxon>
        <taxon>Metazoa</taxon>
        <taxon>Chordata</taxon>
        <taxon>Craniata</taxon>
        <taxon>Vertebrata</taxon>
        <taxon>Euteleostomi</taxon>
        <taxon>Actinopterygii</taxon>
        <taxon>Neopterygii</taxon>
        <taxon>Teleostei</taxon>
        <taxon>Anguilliformes</taxon>
        <taxon>Anguillidae</taxon>
        <taxon>Anguilla</taxon>
    </lineage>
</organism>